<sequence length="178" mass="19805">MSNLGTLVRIIVAGSEGKAASMAWVDEAEKSGFGGMSRQALFELDCEYRAFLHRAMTPRHWNALVAYYGLDAREKDQAIMGLIPVIATHAHHHFKVHAVFTWAKPKLAGREGKRSTVGVLRPELYDLVTWDDGKGTPDRTMRYWRKGIHDTLSEMRAEAENAAISLLVDQGLLGKEAA</sequence>
<dbReference type="AlphaFoldDB" id="A0AAP9YGT5"/>
<evidence type="ECO:0000313" key="1">
    <source>
        <dbReference type="EMBL" id="QQE90468.1"/>
    </source>
</evidence>
<dbReference type="EMBL" id="CP066310">
    <property type="protein sequence ID" value="QQE90468.1"/>
    <property type="molecule type" value="Genomic_DNA"/>
</dbReference>
<name>A0AAP9YGT5_9GAMM</name>
<evidence type="ECO:0000313" key="2">
    <source>
        <dbReference type="Proteomes" id="UP000596192"/>
    </source>
</evidence>
<protein>
    <submittedName>
        <fullName evidence="1">Uncharacterized protein</fullName>
    </submittedName>
</protein>
<dbReference type="Proteomes" id="UP000596192">
    <property type="component" value="Chromosome"/>
</dbReference>
<accession>A0AAP9YGT5</accession>
<proteinExistence type="predicted"/>
<reference evidence="1 2" key="1">
    <citation type="submission" date="2020-12" db="EMBL/GenBank/DDBJ databases">
        <title>Genomic Analysis and Response surface optimization of nitrogen-fixing conditions for A. chroococcum strain HR1, Isolation from rhizosphere soil.</title>
        <authorList>
            <person name="Li J."/>
            <person name="Yang H."/>
            <person name="Liu H."/>
            <person name="Wang C."/>
            <person name="Tian Y."/>
            <person name="Lu X.Y."/>
        </authorList>
    </citation>
    <scope>NUCLEOTIDE SEQUENCE [LARGE SCALE GENOMIC DNA]</scope>
    <source>
        <strain evidence="1 2">HR1</strain>
    </source>
</reference>
<dbReference type="RefSeq" id="WP_198867788.1">
    <property type="nucleotide sequence ID" value="NZ_CP066310.1"/>
</dbReference>
<organism evidence="1 2">
    <name type="scientific">Azotobacter chroococcum</name>
    <dbReference type="NCBI Taxonomy" id="353"/>
    <lineage>
        <taxon>Bacteria</taxon>
        <taxon>Pseudomonadati</taxon>
        <taxon>Pseudomonadota</taxon>
        <taxon>Gammaproteobacteria</taxon>
        <taxon>Pseudomonadales</taxon>
        <taxon>Pseudomonadaceae</taxon>
        <taxon>Azotobacter</taxon>
    </lineage>
</organism>
<gene>
    <name evidence="1" type="ORF">GKQ51_09425</name>
</gene>